<feature type="region of interest" description="Disordered" evidence="1">
    <location>
        <begin position="1"/>
        <end position="59"/>
    </location>
</feature>
<protein>
    <submittedName>
        <fullName evidence="2">Uncharacterized protein</fullName>
    </submittedName>
</protein>
<reference evidence="2 3" key="1">
    <citation type="submission" date="2023-10" db="EMBL/GenBank/DDBJ databases">
        <title>Chromosome-scale genome assembly provides insights into flower coloration mechanisms of Canna indica.</title>
        <authorList>
            <person name="Li C."/>
        </authorList>
    </citation>
    <scope>NUCLEOTIDE SEQUENCE [LARGE SCALE GENOMIC DNA]</scope>
    <source>
        <tissue evidence="2">Flower</tissue>
    </source>
</reference>
<feature type="compositionally biased region" description="Polar residues" evidence="1">
    <location>
        <begin position="121"/>
        <end position="131"/>
    </location>
</feature>
<accession>A0AAQ3JXX7</accession>
<name>A0AAQ3JXX7_9LILI</name>
<gene>
    <name evidence="2" type="ORF">Cni_G06931</name>
</gene>
<organism evidence="2 3">
    <name type="scientific">Canna indica</name>
    <name type="common">Indian-shot</name>
    <dbReference type="NCBI Taxonomy" id="4628"/>
    <lineage>
        <taxon>Eukaryota</taxon>
        <taxon>Viridiplantae</taxon>
        <taxon>Streptophyta</taxon>
        <taxon>Embryophyta</taxon>
        <taxon>Tracheophyta</taxon>
        <taxon>Spermatophyta</taxon>
        <taxon>Magnoliopsida</taxon>
        <taxon>Liliopsida</taxon>
        <taxon>Zingiberales</taxon>
        <taxon>Cannaceae</taxon>
        <taxon>Canna</taxon>
    </lineage>
</organism>
<keyword evidence="3" id="KW-1185">Reference proteome</keyword>
<evidence type="ECO:0000313" key="3">
    <source>
        <dbReference type="Proteomes" id="UP001327560"/>
    </source>
</evidence>
<feature type="compositionally biased region" description="Acidic residues" evidence="1">
    <location>
        <begin position="1"/>
        <end position="10"/>
    </location>
</feature>
<feature type="compositionally biased region" description="Basic and acidic residues" evidence="1">
    <location>
        <begin position="81"/>
        <end position="96"/>
    </location>
</feature>
<evidence type="ECO:0000313" key="2">
    <source>
        <dbReference type="EMBL" id="WOK98221.1"/>
    </source>
</evidence>
<dbReference type="AlphaFoldDB" id="A0AAQ3JXX7"/>
<sequence length="131" mass="14668">MFTIEQDLDSGESQRGAAGSGERATRSSRTRRDSASARRAADPASFGERARGAPENARSCKIQCEVRSREEWMRDPARYCERRDRERRGADARSGEKNGATGSRCEIWQNEVRRDRERSGVPSSEEVTADG</sequence>
<feature type="region of interest" description="Disordered" evidence="1">
    <location>
        <begin position="81"/>
        <end position="131"/>
    </location>
</feature>
<evidence type="ECO:0000256" key="1">
    <source>
        <dbReference type="SAM" id="MobiDB-lite"/>
    </source>
</evidence>
<proteinExistence type="predicted"/>
<dbReference type="Proteomes" id="UP001327560">
    <property type="component" value="Chromosome 2"/>
</dbReference>
<dbReference type="EMBL" id="CP136891">
    <property type="protein sequence ID" value="WOK98221.1"/>
    <property type="molecule type" value="Genomic_DNA"/>
</dbReference>
<feature type="compositionally biased region" description="Basic and acidic residues" evidence="1">
    <location>
        <begin position="30"/>
        <end position="41"/>
    </location>
</feature>